<evidence type="ECO:0000256" key="1">
    <source>
        <dbReference type="SAM" id="Phobius"/>
    </source>
</evidence>
<dbReference type="Proteomes" id="UP000037151">
    <property type="component" value="Unassembled WGS sequence"/>
</dbReference>
<reference evidence="3" key="1">
    <citation type="submission" date="2014-07" db="EMBL/GenBank/DDBJ databases">
        <title>Genome sequencing of plant-pathogenic Streptomyces species.</title>
        <authorList>
            <person name="Harrison J."/>
            <person name="Sapp M."/>
            <person name="Thwaites R."/>
            <person name="Studholme D.J."/>
        </authorList>
    </citation>
    <scope>NUCLEOTIDE SEQUENCE [LARGE SCALE GENOMIC DNA]</scope>
    <source>
        <strain evidence="3">NCPPB 4445</strain>
    </source>
</reference>
<keyword evidence="1" id="KW-0812">Transmembrane</keyword>
<organism evidence="2 3">
    <name type="scientific">Streptomyces acidiscabies</name>
    <dbReference type="NCBI Taxonomy" id="42234"/>
    <lineage>
        <taxon>Bacteria</taxon>
        <taxon>Bacillati</taxon>
        <taxon>Actinomycetota</taxon>
        <taxon>Actinomycetes</taxon>
        <taxon>Kitasatosporales</taxon>
        <taxon>Streptomycetaceae</taxon>
        <taxon>Streptomyces</taxon>
    </lineage>
</organism>
<dbReference type="AlphaFoldDB" id="A0A0L0JGQ7"/>
<feature type="transmembrane region" description="Helical" evidence="1">
    <location>
        <begin position="126"/>
        <end position="145"/>
    </location>
</feature>
<comment type="caution">
    <text evidence="2">The sequence shown here is derived from an EMBL/GenBank/DDBJ whole genome shotgun (WGS) entry which is preliminary data.</text>
</comment>
<feature type="transmembrane region" description="Helical" evidence="1">
    <location>
        <begin position="101"/>
        <end position="120"/>
    </location>
</feature>
<keyword evidence="1" id="KW-1133">Transmembrane helix</keyword>
<sequence>MRSNVPGRQRWSVPQAVGRPQFADSLADTLRGVRGIKSVRVNSVTGSVLVLHGTGLTSTDVGELLRRVLGRLSGASPAEIGARTENAAPSPKAVEPGTLRAALAVTGGVVGAAGLALGGGKVLRRPLVALGAVAGATVVVVRRAMTRVGVV</sequence>
<protein>
    <recommendedName>
        <fullName evidence="4">HMA domain-containing protein</fullName>
    </recommendedName>
</protein>
<evidence type="ECO:0000313" key="3">
    <source>
        <dbReference type="Proteomes" id="UP000037151"/>
    </source>
</evidence>
<name>A0A0L0JGQ7_9ACTN</name>
<gene>
    <name evidence="2" type="ORF">IQ63_41865</name>
</gene>
<dbReference type="PATRIC" id="fig|42234.21.peg.8600"/>
<accession>A0A0L0JGQ7</accession>
<dbReference type="Pfam" id="PF19991">
    <property type="entry name" value="HMA_2"/>
    <property type="match status" value="1"/>
</dbReference>
<proteinExistence type="predicted"/>
<keyword evidence="1" id="KW-0472">Membrane</keyword>
<evidence type="ECO:0008006" key="4">
    <source>
        <dbReference type="Google" id="ProtNLM"/>
    </source>
</evidence>
<dbReference type="EMBL" id="JPPY01000239">
    <property type="protein sequence ID" value="KND24634.1"/>
    <property type="molecule type" value="Genomic_DNA"/>
</dbReference>
<evidence type="ECO:0000313" key="2">
    <source>
        <dbReference type="EMBL" id="KND24634.1"/>
    </source>
</evidence>
<feature type="non-terminal residue" evidence="2">
    <location>
        <position position="151"/>
    </location>
</feature>